<evidence type="ECO:0008006" key="5">
    <source>
        <dbReference type="Google" id="ProtNLM"/>
    </source>
</evidence>
<feature type="compositionally biased region" description="Polar residues" evidence="2">
    <location>
        <begin position="646"/>
        <end position="663"/>
    </location>
</feature>
<dbReference type="AlphaFoldDB" id="A0A2S4UVS8"/>
<feature type="region of interest" description="Disordered" evidence="2">
    <location>
        <begin position="556"/>
        <end position="608"/>
    </location>
</feature>
<dbReference type="Pfam" id="PF06218">
    <property type="entry name" value="NPR2"/>
    <property type="match status" value="1"/>
</dbReference>
<dbReference type="GO" id="GO:0005096">
    <property type="term" value="F:GTPase activator activity"/>
    <property type="evidence" value="ECO:0007669"/>
    <property type="project" value="TreeGrafter"/>
</dbReference>
<dbReference type="Proteomes" id="UP000239156">
    <property type="component" value="Unassembled WGS sequence"/>
</dbReference>
<evidence type="ECO:0000256" key="2">
    <source>
        <dbReference type="SAM" id="MobiDB-lite"/>
    </source>
</evidence>
<dbReference type="InterPro" id="IPR009348">
    <property type="entry name" value="NPR2-like"/>
</dbReference>
<comment type="similarity">
    <text evidence="1">Belongs to the NPR2 family.</text>
</comment>
<comment type="caution">
    <text evidence="3">The sequence shown here is derived from an EMBL/GenBank/DDBJ whole genome shotgun (WGS) entry which is preliminary data.</text>
</comment>
<accession>A0A2S4UVS8</accession>
<dbReference type="GO" id="GO:1990130">
    <property type="term" value="C:GATOR1 complex"/>
    <property type="evidence" value="ECO:0007669"/>
    <property type="project" value="TreeGrafter"/>
</dbReference>
<protein>
    <recommendedName>
        <fullName evidence="5">Nitrogen permease regulator 2</fullName>
    </recommendedName>
</protein>
<dbReference type="PANTHER" id="PTHR12991">
    <property type="entry name" value="NITROGEN PERMEASE REGULATOR 2/TUMOR SUPPRESSOR CANDIDATE 4"/>
    <property type="match status" value="1"/>
</dbReference>
<feature type="region of interest" description="Disordered" evidence="2">
    <location>
        <begin position="417"/>
        <end position="461"/>
    </location>
</feature>
<dbReference type="EMBL" id="PKSL01000160">
    <property type="protein sequence ID" value="POW01387.1"/>
    <property type="molecule type" value="Genomic_DNA"/>
</dbReference>
<dbReference type="VEuPathDB" id="FungiDB:PSTT_12487"/>
<dbReference type="GO" id="GO:0010508">
    <property type="term" value="P:positive regulation of autophagy"/>
    <property type="evidence" value="ECO:0007669"/>
    <property type="project" value="TreeGrafter"/>
</dbReference>
<dbReference type="GO" id="GO:1904262">
    <property type="term" value="P:negative regulation of TORC1 signaling"/>
    <property type="evidence" value="ECO:0007669"/>
    <property type="project" value="TreeGrafter"/>
</dbReference>
<reference evidence="3" key="1">
    <citation type="submission" date="2017-12" db="EMBL/GenBank/DDBJ databases">
        <title>Gene loss provides genomic basis for host adaptation in cereal stripe rust fungi.</title>
        <authorList>
            <person name="Xia C."/>
        </authorList>
    </citation>
    <scope>NUCLEOTIDE SEQUENCE [LARGE SCALE GENOMIC DNA]</scope>
    <source>
        <strain evidence="3">93-210</strain>
    </source>
</reference>
<keyword evidence="4" id="KW-1185">Reference proteome</keyword>
<dbReference type="PANTHER" id="PTHR12991:SF10">
    <property type="entry name" value="GATOR COMPLEX PROTEIN NPRL2"/>
    <property type="match status" value="1"/>
</dbReference>
<feature type="region of interest" description="Disordered" evidence="2">
    <location>
        <begin position="79"/>
        <end position="105"/>
    </location>
</feature>
<evidence type="ECO:0000256" key="1">
    <source>
        <dbReference type="ARBA" id="ARBA00008433"/>
    </source>
</evidence>
<organism evidence="3 4">
    <name type="scientific">Puccinia striiformis</name>
    <dbReference type="NCBI Taxonomy" id="27350"/>
    <lineage>
        <taxon>Eukaryota</taxon>
        <taxon>Fungi</taxon>
        <taxon>Dikarya</taxon>
        <taxon>Basidiomycota</taxon>
        <taxon>Pucciniomycotina</taxon>
        <taxon>Pucciniomycetes</taxon>
        <taxon>Pucciniales</taxon>
        <taxon>Pucciniaceae</taxon>
        <taxon>Puccinia</taxon>
    </lineage>
</organism>
<feature type="compositionally biased region" description="Basic and acidic residues" evidence="2">
    <location>
        <begin position="566"/>
        <end position="576"/>
    </location>
</feature>
<dbReference type="GO" id="GO:0005774">
    <property type="term" value="C:vacuolar membrane"/>
    <property type="evidence" value="ECO:0007669"/>
    <property type="project" value="TreeGrafter"/>
</dbReference>
<feature type="compositionally biased region" description="Basic residues" evidence="2">
    <location>
        <begin position="667"/>
        <end position="688"/>
    </location>
</feature>
<proteinExistence type="inferred from homology"/>
<sequence>MCVNVSKHVERVAKVKLCAPTRKRTGNRRTSEAEMSGRLEPFKQAQDYLPRLKAVFFGRWDEDKGCEITYQVPENSIRVTSTAPIDPSESALLDHETDSESNDQASFIDNHSETHQHGRAESHTNQQDRSQFLFEFTDIIDFILPKKHLCGHLVTVSSGSVKILGFPTLIEDEEKYERNFFMFNLCFVFDKDSELLGYEPVVRKTGRVLRSLEEKNSLLSAPSNSRFEIKSILEELFEELNSFSEVSISLNHQYQNDSKPIMDNLLSPIIFAIMPRSEPHPDRVISSTSALFLLNLKLFPFYGNPPKVEDWNVPISLVSFLKLRSEVTWDLTMFKLVPFIDGTATVRKISRLADVDIYLTRECIQHLVFFGCCIITDPFRFSNCYKLIGSTMLDLLGDSDDFESIKLQEELKDYISTDPVASSSSEPLKKTNWNDEGGGPDHQTRATDGGERDRSDDQLDHPVDLNDDVDELFLFNNDHRQHRHHSSSHSISNLLNLYNEFKSGITVHDWMEQNEVHKLNIDVRRFISFGTIKGFLKRVNCYPIWALHPDFCASQPATKNTPEQEEEHHHAPHELRSAPLSRPDSLSRSQSFTRGGRHRSGHFPSYRLSSSNIRQPAWLAVLKRLNHSHPLLSPPVNLSHEQYFDSETNNTQEDPHVSKSSLATDPHHHHHSHHPHHHHPIRQSSHSHLHHLSVAVQVPKDLPLKLNGAHHLDELCVEFKISLVQLEQILRYIDTLSLEEITLSPHSSSSTFTLTSAMQTIYY</sequence>
<feature type="compositionally biased region" description="Basic and acidic residues" evidence="2">
    <location>
        <begin position="442"/>
        <end position="461"/>
    </location>
</feature>
<gene>
    <name evidence="3" type="ORF">PSTT_12487</name>
</gene>
<feature type="compositionally biased region" description="Polar residues" evidence="2">
    <location>
        <begin position="584"/>
        <end position="593"/>
    </location>
</feature>
<evidence type="ECO:0000313" key="3">
    <source>
        <dbReference type="EMBL" id="POW01387.1"/>
    </source>
</evidence>
<name>A0A2S4UVS8_9BASI</name>
<feature type="region of interest" description="Disordered" evidence="2">
    <location>
        <begin position="646"/>
        <end position="688"/>
    </location>
</feature>
<evidence type="ECO:0000313" key="4">
    <source>
        <dbReference type="Proteomes" id="UP000239156"/>
    </source>
</evidence>